<name>A0A9D6Z3H1_9BACT</name>
<accession>A0A9D6Z3H1</accession>
<gene>
    <name evidence="3" type="ORF">HY912_08890</name>
</gene>
<evidence type="ECO:0000313" key="4">
    <source>
        <dbReference type="Proteomes" id="UP000807825"/>
    </source>
</evidence>
<dbReference type="PRINTS" id="PR00081">
    <property type="entry name" value="GDHRDH"/>
</dbReference>
<keyword evidence="2" id="KW-0560">Oxidoreductase</keyword>
<organism evidence="3 4">
    <name type="scientific">Desulfomonile tiedjei</name>
    <dbReference type="NCBI Taxonomy" id="2358"/>
    <lineage>
        <taxon>Bacteria</taxon>
        <taxon>Pseudomonadati</taxon>
        <taxon>Thermodesulfobacteriota</taxon>
        <taxon>Desulfomonilia</taxon>
        <taxon>Desulfomonilales</taxon>
        <taxon>Desulfomonilaceae</taxon>
        <taxon>Desulfomonile</taxon>
    </lineage>
</organism>
<dbReference type="InterPro" id="IPR036291">
    <property type="entry name" value="NAD(P)-bd_dom_sf"/>
</dbReference>
<dbReference type="GO" id="GO:0016616">
    <property type="term" value="F:oxidoreductase activity, acting on the CH-OH group of donors, NAD or NADP as acceptor"/>
    <property type="evidence" value="ECO:0007669"/>
    <property type="project" value="TreeGrafter"/>
</dbReference>
<dbReference type="EMBL" id="JACRDE010000239">
    <property type="protein sequence ID" value="MBI5249597.1"/>
    <property type="molecule type" value="Genomic_DNA"/>
</dbReference>
<evidence type="ECO:0000256" key="1">
    <source>
        <dbReference type="ARBA" id="ARBA00006484"/>
    </source>
</evidence>
<protein>
    <submittedName>
        <fullName evidence="3">SDR family oxidoreductase</fullName>
    </submittedName>
</protein>
<dbReference type="InterPro" id="IPR002347">
    <property type="entry name" value="SDR_fam"/>
</dbReference>
<dbReference type="AlphaFoldDB" id="A0A9D6Z3H1"/>
<dbReference type="Proteomes" id="UP000807825">
    <property type="component" value="Unassembled WGS sequence"/>
</dbReference>
<dbReference type="SUPFAM" id="SSF51735">
    <property type="entry name" value="NAD(P)-binding Rossmann-fold domains"/>
    <property type="match status" value="1"/>
</dbReference>
<dbReference type="Pfam" id="PF13561">
    <property type="entry name" value="adh_short_C2"/>
    <property type="match status" value="1"/>
</dbReference>
<evidence type="ECO:0000313" key="3">
    <source>
        <dbReference type="EMBL" id="MBI5249597.1"/>
    </source>
</evidence>
<comment type="similarity">
    <text evidence="1">Belongs to the short-chain dehydrogenases/reductases (SDR) family.</text>
</comment>
<dbReference type="PANTHER" id="PTHR42760:SF133">
    <property type="entry name" value="3-OXOACYL-[ACYL-CARRIER-PROTEIN] REDUCTASE"/>
    <property type="match status" value="1"/>
</dbReference>
<comment type="caution">
    <text evidence="3">The sequence shown here is derived from an EMBL/GenBank/DDBJ whole genome shotgun (WGS) entry which is preliminary data.</text>
</comment>
<reference evidence="3" key="1">
    <citation type="submission" date="2020-07" db="EMBL/GenBank/DDBJ databases">
        <title>Huge and variable diversity of episymbiotic CPR bacteria and DPANN archaea in groundwater ecosystems.</title>
        <authorList>
            <person name="He C.Y."/>
            <person name="Keren R."/>
            <person name="Whittaker M."/>
            <person name="Farag I.F."/>
            <person name="Doudna J."/>
            <person name="Cate J.H.D."/>
            <person name="Banfield J.F."/>
        </authorList>
    </citation>
    <scope>NUCLEOTIDE SEQUENCE</scope>
    <source>
        <strain evidence="3">NC_groundwater_1664_Pr3_B-0.1um_52_9</strain>
    </source>
</reference>
<proteinExistence type="inferred from homology"/>
<sequence>MSRFLFAEEPAFSGEEAKKLATATIAGAIAMIRSTAVEHARYGIRANAILPGWVESEMTGDLLAWGKFQAAVLPRVPMRRWGKPEDFEPMAVYFASDVSLYHTGDIAVIDGRYHCF</sequence>
<dbReference type="PANTHER" id="PTHR42760">
    <property type="entry name" value="SHORT-CHAIN DEHYDROGENASES/REDUCTASES FAMILY MEMBER"/>
    <property type="match status" value="1"/>
</dbReference>
<dbReference type="Gene3D" id="3.40.50.720">
    <property type="entry name" value="NAD(P)-binding Rossmann-like Domain"/>
    <property type="match status" value="1"/>
</dbReference>
<evidence type="ECO:0000256" key="2">
    <source>
        <dbReference type="ARBA" id="ARBA00023002"/>
    </source>
</evidence>